<sequence length="108" mass="11905">MRSLPFLFAALCASIGVHADDMPTYSLRVKDGRFSPDTVEVVAGQRFRLTVSNDGPGASEFESLELRKELVLAPGVTRSLVFAPMKPGSYRFFDDFHPQTGQGRIVAR</sequence>
<organism evidence="3 4">
    <name type="scientific">Propionivibrio dicarboxylicus</name>
    <dbReference type="NCBI Taxonomy" id="83767"/>
    <lineage>
        <taxon>Bacteria</taxon>
        <taxon>Pseudomonadati</taxon>
        <taxon>Pseudomonadota</taxon>
        <taxon>Betaproteobacteria</taxon>
        <taxon>Rhodocyclales</taxon>
        <taxon>Rhodocyclaceae</taxon>
        <taxon>Propionivibrio</taxon>
    </lineage>
</organism>
<evidence type="ECO:0000313" key="3">
    <source>
        <dbReference type="EMBL" id="SDG52217.1"/>
    </source>
</evidence>
<proteinExistence type="predicted"/>
<dbReference type="InterPro" id="IPR008972">
    <property type="entry name" value="Cupredoxin"/>
</dbReference>
<reference evidence="3 4" key="1">
    <citation type="submission" date="2016-10" db="EMBL/GenBank/DDBJ databases">
        <authorList>
            <person name="de Groot N.N."/>
        </authorList>
    </citation>
    <scope>NUCLEOTIDE SEQUENCE [LARGE SCALE GENOMIC DNA]</scope>
    <source>
        <strain evidence="3 4">DSM 5885</strain>
    </source>
</reference>
<feature type="domain" description="EfeO-type cupredoxin-like" evidence="2">
    <location>
        <begin position="6"/>
        <end position="107"/>
    </location>
</feature>
<feature type="signal peptide" evidence="1">
    <location>
        <begin position="1"/>
        <end position="19"/>
    </location>
</feature>
<dbReference type="InterPro" id="IPR028096">
    <property type="entry name" value="EfeO_Cupredoxin"/>
</dbReference>
<keyword evidence="4" id="KW-1185">Reference proteome</keyword>
<feature type="chain" id="PRO_5011620664" evidence="1">
    <location>
        <begin position="20"/>
        <end position="108"/>
    </location>
</feature>
<evidence type="ECO:0000259" key="2">
    <source>
        <dbReference type="Pfam" id="PF13473"/>
    </source>
</evidence>
<keyword evidence="1" id="KW-0732">Signal</keyword>
<gene>
    <name evidence="3" type="ORF">SAMN05660652_00025</name>
</gene>
<dbReference type="EMBL" id="FNCY01000001">
    <property type="protein sequence ID" value="SDG52217.1"/>
    <property type="molecule type" value="Genomic_DNA"/>
</dbReference>
<accession>A0A1G7UXI8</accession>
<evidence type="ECO:0000256" key="1">
    <source>
        <dbReference type="SAM" id="SignalP"/>
    </source>
</evidence>
<dbReference type="SUPFAM" id="SSF49503">
    <property type="entry name" value="Cupredoxins"/>
    <property type="match status" value="1"/>
</dbReference>
<dbReference type="OrthoDB" id="5958460at2"/>
<dbReference type="STRING" id="83767.SAMN05660652_00025"/>
<dbReference type="Gene3D" id="2.60.40.420">
    <property type="entry name" value="Cupredoxins - blue copper proteins"/>
    <property type="match status" value="1"/>
</dbReference>
<evidence type="ECO:0000313" key="4">
    <source>
        <dbReference type="Proteomes" id="UP000198607"/>
    </source>
</evidence>
<dbReference type="Pfam" id="PF13473">
    <property type="entry name" value="Cupredoxin_1"/>
    <property type="match status" value="1"/>
</dbReference>
<name>A0A1G7UXI8_9RHOO</name>
<protein>
    <submittedName>
        <fullName evidence="3">Cupredoxin-like domain-containing protein</fullName>
    </submittedName>
</protein>
<dbReference type="AlphaFoldDB" id="A0A1G7UXI8"/>
<dbReference type="RefSeq" id="WP_091931480.1">
    <property type="nucleotide sequence ID" value="NZ_FNCY01000001.1"/>
</dbReference>
<dbReference type="Proteomes" id="UP000198607">
    <property type="component" value="Unassembled WGS sequence"/>
</dbReference>